<dbReference type="OrthoDB" id="5652339at2"/>
<comment type="caution">
    <text evidence="1">The sequence shown here is derived from an EMBL/GenBank/DDBJ whole genome shotgun (WGS) entry which is preliminary data.</text>
</comment>
<dbReference type="EMBL" id="LNYL01000033">
    <property type="protein sequence ID" value="KTD27117.1"/>
    <property type="molecule type" value="Genomic_DNA"/>
</dbReference>
<dbReference type="InterPro" id="IPR040808">
    <property type="entry name" value="DUF5630"/>
</dbReference>
<accession>A0A0W0W4B9</accession>
<gene>
    <name evidence="1" type="ORF">Lmac_1365</name>
</gene>
<evidence type="ECO:0000313" key="2">
    <source>
        <dbReference type="Proteomes" id="UP000054908"/>
    </source>
</evidence>
<proteinExistence type="predicted"/>
<evidence type="ECO:0000313" key="1">
    <source>
        <dbReference type="EMBL" id="KTD27117.1"/>
    </source>
</evidence>
<dbReference type="RefSeq" id="WP_058452138.1">
    <property type="nucleotide sequence ID" value="NZ_CAAAIB010000013.1"/>
</dbReference>
<keyword evidence="2" id="KW-1185">Reference proteome</keyword>
<dbReference type="Pfam" id="PF18632">
    <property type="entry name" value="DUF5630"/>
    <property type="match status" value="1"/>
</dbReference>
<organism evidence="1 2">
    <name type="scientific">Legionella maceachernii</name>
    <dbReference type="NCBI Taxonomy" id="466"/>
    <lineage>
        <taxon>Bacteria</taxon>
        <taxon>Pseudomonadati</taxon>
        <taxon>Pseudomonadota</taxon>
        <taxon>Gammaproteobacteria</taxon>
        <taxon>Legionellales</taxon>
        <taxon>Legionellaceae</taxon>
        <taxon>Legionella</taxon>
    </lineage>
</organism>
<name>A0A0W0W4B9_9GAMM</name>
<dbReference type="Proteomes" id="UP000054908">
    <property type="component" value="Unassembled WGS sequence"/>
</dbReference>
<dbReference type="AlphaFoldDB" id="A0A0W0W4B9"/>
<reference evidence="1 2" key="1">
    <citation type="submission" date="2015-11" db="EMBL/GenBank/DDBJ databases">
        <title>Genomic analysis of 38 Legionella species identifies large and diverse effector repertoires.</title>
        <authorList>
            <person name="Burstein D."/>
            <person name="Amaro F."/>
            <person name="Zusman T."/>
            <person name="Lifshitz Z."/>
            <person name="Cohen O."/>
            <person name="Gilbert J.A."/>
            <person name="Pupko T."/>
            <person name="Shuman H.A."/>
            <person name="Segal G."/>
        </authorList>
    </citation>
    <scope>NUCLEOTIDE SEQUENCE [LARGE SCALE GENOMIC DNA]</scope>
    <source>
        <strain evidence="1 2">PX-1-G2-E2</strain>
    </source>
</reference>
<protein>
    <submittedName>
        <fullName evidence="1">Uncharacterized protein</fullName>
    </submittedName>
</protein>
<dbReference type="PATRIC" id="fig|466.6.peg.1440"/>
<sequence length="306" mass="35268">MPKLNDFLELNEKEKELQFRIIHYYKTHARTFLNGLIRSTDTSSLIKLAILNPQIDEICHLPQFAEYWDDVWRLCGLNPRENAAINERPVHEFMPMVTIPSCFEQIKGYFLYVSYKNLLDKDGNLSAELYPQAELYLTASSQFGCYFAINTLCRTGLDFLQNQFDEEIVKKILCFTQVAARLYLSPGYFLLANVYQTLIQFEEKPILGALNLRMESFKAINIAKRLQAYSAPMINNAYQGKTLEEASQGEIKSFSHAEQRLQQMLCLNYHELEISLKKAKAEVDSLIHQLHLEESLTSQAPMLSVG</sequence>